<keyword evidence="3" id="KW-1185">Reference proteome</keyword>
<comment type="caution">
    <text evidence="2">The sequence shown here is derived from an EMBL/GenBank/DDBJ whole genome shotgun (WGS) entry which is preliminary data.</text>
</comment>
<gene>
    <name evidence="2" type="ORF">VTK73DRAFT_6090</name>
</gene>
<accession>A0ABR3WLA7</accession>
<evidence type="ECO:0000313" key="2">
    <source>
        <dbReference type="EMBL" id="KAL1864179.1"/>
    </source>
</evidence>
<feature type="compositionally biased region" description="Polar residues" evidence="1">
    <location>
        <begin position="14"/>
        <end position="26"/>
    </location>
</feature>
<organism evidence="2 3">
    <name type="scientific">Phialemonium thermophilum</name>
    <dbReference type="NCBI Taxonomy" id="223376"/>
    <lineage>
        <taxon>Eukaryota</taxon>
        <taxon>Fungi</taxon>
        <taxon>Dikarya</taxon>
        <taxon>Ascomycota</taxon>
        <taxon>Pezizomycotina</taxon>
        <taxon>Sordariomycetes</taxon>
        <taxon>Sordariomycetidae</taxon>
        <taxon>Cephalothecales</taxon>
        <taxon>Cephalothecaceae</taxon>
        <taxon>Phialemonium</taxon>
    </lineage>
</organism>
<protein>
    <submittedName>
        <fullName evidence="2">Uncharacterized protein</fullName>
    </submittedName>
</protein>
<feature type="region of interest" description="Disordered" evidence="1">
    <location>
        <begin position="1"/>
        <end position="46"/>
    </location>
</feature>
<evidence type="ECO:0000313" key="3">
    <source>
        <dbReference type="Proteomes" id="UP001586593"/>
    </source>
</evidence>
<sequence length="110" mass="12721">MRPREDQAPKWHITSDSSHKSFCSQPQQQQQDDNNKNNGNYLEVSANTRTSSTEITICGVLWTTTKQTETERIPKRKSFPRSFQRPNAPFSIPNTGISILQARIFRWIGR</sequence>
<dbReference type="EMBL" id="JAZHXJ010000342">
    <property type="protein sequence ID" value="KAL1864179.1"/>
    <property type="molecule type" value="Genomic_DNA"/>
</dbReference>
<evidence type="ECO:0000256" key="1">
    <source>
        <dbReference type="SAM" id="MobiDB-lite"/>
    </source>
</evidence>
<feature type="region of interest" description="Disordered" evidence="1">
    <location>
        <begin position="69"/>
        <end position="92"/>
    </location>
</feature>
<feature type="compositionally biased region" description="Low complexity" evidence="1">
    <location>
        <begin position="27"/>
        <end position="40"/>
    </location>
</feature>
<name>A0ABR3WLA7_9PEZI</name>
<reference evidence="2 3" key="1">
    <citation type="journal article" date="2024" name="Commun. Biol.">
        <title>Comparative genomic analysis of thermophilic fungi reveals convergent evolutionary adaptations and gene losses.</title>
        <authorList>
            <person name="Steindorff A.S."/>
            <person name="Aguilar-Pontes M.V."/>
            <person name="Robinson A.J."/>
            <person name="Andreopoulos B."/>
            <person name="LaButti K."/>
            <person name="Kuo A."/>
            <person name="Mondo S."/>
            <person name="Riley R."/>
            <person name="Otillar R."/>
            <person name="Haridas S."/>
            <person name="Lipzen A."/>
            <person name="Grimwood J."/>
            <person name="Schmutz J."/>
            <person name="Clum A."/>
            <person name="Reid I.D."/>
            <person name="Moisan M.C."/>
            <person name="Butler G."/>
            <person name="Nguyen T.T.M."/>
            <person name="Dewar K."/>
            <person name="Conant G."/>
            <person name="Drula E."/>
            <person name="Henrissat B."/>
            <person name="Hansel C."/>
            <person name="Singer S."/>
            <person name="Hutchinson M.I."/>
            <person name="de Vries R.P."/>
            <person name="Natvig D.O."/>
            <person name="Powell A.J."/>
            <person name="Tsang A."/>
            <person name="Grigoriev I.V."/>
        </authorList>
    </citation>
    <scope>NUCLEOTIDE SEQUENCE [LARGE SCALE GENOMIC DNA]</scope>
    <source>
        <strain evidence="2 3">ATCC 24622</strain>
    </source>
</reference>
<dbReference type="Proteomes" id="UP001586593">
    <property type="component" value="Unassembled WGS sequence"/>
</dbReference>
<proteinExistence type="predicted"/>